<dbReference type="CDD" id="cd16527">
    <property type="entry name" value="RING-HC_PEX10"/>
    <property type="match status" value="1"/>
</dbReference>
<dbReference type="PANTHER" id="PTHR23350">
    <property type="entry name" value="PEROXISOME ASSEMBLY PROTEIN 10"/>
    <property type="match status" value="1"/>
</dbReference>
<evidence type="ECO:0000256" key="18">
    <source>
        <dbReference type="PROSITE-ProRule" id="PRU00175"/>
    </source>
</evidence>
<evidence type="ECO:0000256" key="4">
    <source>
        <dbReference type="ARBA" id="ARBA00008704"/>
    </source>
</evidence>
<comment type="catalytic activity">
    <reaction evidence="1">
        <text>S-ubiquitinyl-[E2 ubiquitin-conjugating enzyme]-L-cysteine + [acceptor protein]-L-lysine = [E2 ubiquitin-conjugating enzyme]-L-cysteine + N(6)-ubiquitinyl-[acceptor protein]-L-lysine.</text>
        <dbReference type="EC" id="2.3.2.27"/>
    </reaction>
</comment>
<dbReference type="InterPro" id="IPR006845">
    <property type="entry name" value="Pex_N"/>
</dbReference>
<comment type="subcellular location">
    <subcellularLocation>
        <location evidence="2">Peroxisome membrane</location>
        <topology evidence="2">Multi-pass membrane protein</topology>
    </subcellularLocation>
</comment>
<keyword evidence="6" id="KW-0813">Transport</keyword>
<evidence type="ECO:0000256" key="15">
    <source>
        <dbReference type="ARBA" id="ARBA00022989"/>
    </source>
</evidence>
<dbReference type="Gene3D" id="3.30.40.10">
    <property type="entry name" value="Zinc/RING finger domain, C3HC4 (zinc finger)"/>
    <property type="match status" value="1"/>
</dbReference>
<protein>
    <recommendedName>
        <fullName evidence="5">RING-type E3 ubiquitin transferase</fullName>
        <ecNumber evidence="5">2.3.2.27</ecNumber>
    </recommendedName>
</protein>
<keyword evidence="16" id="KW-0472">Membrane</keyword>
<dbReference type="InterPro" id="IPR001841">
    <property type="entry name" value="Znf_RING"/>
</dbReference>
<evidence type="ECO:0000256" key="10">
    <source>
        <dbReference type="ARBA" id="ARBA00022723"/>
    </source>
</evidence>
<dbReference type="GO" id="GO:0016558">
    <property type="term" value="P:protein import into peroxisome matrix"/>
    <property type="evidence" value="ECO:0007669"/>
    <property type="project" value="InterPro"/>
</dbReference>
<keyword evidence="17" id="KW-0576">Peroxisome</keyword>
<name>G0UK12_TRYCI</name>
<dbReference type="InterPro" id="IPR013083">
    <property type="entry name" value="Znf_RING/FYVE/PHD"/>
</dbReference>
<dbReference type="PROSITE" id="PS50089">
    <property type="entry name" value="ZF_RING_2"/>
    <property type="match status" value="1"/>
</dbReference>
<dbReference type="InterPro" id="IPR017907">
    <property type="entry name" value="Znf_RING_CS"/>
</dbReference>
<dbReference type="EC" id="2.3.2.27" evidence="5"/>
<feature type="region of interest" description="Disordered" evidence="19">
    <location>
        <begin position="199"/>
        <end position="220"/>
    </location>
</feature>
<evidence type="ECO:0000313" key="21">
    <source>
        <dbReference type="EMBL" id="CCC89717.1"/>
    </source>
</evidence>
<evidence type="ECO:0000256" key="14">
    <source>
        <dbReference type="ARBA" id="ARBA00022927"/>
    </source>
</evidence>
<keyword evidence="9" id="KW-0812">Transmembrane</keyword>
<keyword evidence="15" id="KW-1133">Transmembrane helix</keyword>
<reference evidence="21" key="1">
    <citation type="journal article" date="2012" name="Proc. Natl. Acad. Sci. U.S.A.">
        <title>Antigenic diversity is generated by distinct evolutionary mechanisms in African trypanosome species.</title>
        <authorList>
            <person name="Jackson A.P."/>
            <person name="Berry A."/>
            <person name="Aslett M."/>
            <person name="Allison H.C."/>
            <person name="Burton P."/>
            <person name="Vavrova-Anderson J."/>
            <person name="Brown R."/>
            <person name="Browne H."/>
            <person name="Corton N."/>
            <person name="Hauser H."/>
            <person name="Gamble J."/>
            <person name="Gilderthorp R."/>
            <person name="Marcello L."/>
            <person name="McQuillan J."/>
            <person name="Otto T.D."/>
            <person name="Quail M.A."/>
            <person name="Sanders M.J."/>
            <person name="van Tonder A."/>
            <person name="Ginger M.L."/>
            <person name="Field M.C."/>
            <person name="Barry J.D."/>
            <person name="Hertz-Fowler C."/>
            <person name="Berriman M."/>
        </authorList>
    </citation>
    <scope>NUCLEOTIDE SEQUENCE</scope>
    <source>
        <strain evidence="21">IL3000</strain>
    </source>
</reference>
<keyword evidence="12" id="KW-0833">Ubl conjugation pathway</keyword>
<evidence type="ECO:0000256" key="19">
    <source>
        <dbReference type="SAM" id="MobiDB-lite"/>
    </source>
</evidence>
<evidence type="ECO:0000256" key="1">
    <source>
        <dbReference type="ARBA" id="ARBA00000900"/>
    </source>
</evidence>
<comment type="similarity">
    <text evidence="4">Belongs to the pex2/pex10/pex12 family.</text>
</comment>
<organism evidence="21">
    <name type="scientific">Trypanosoma congolense (strain IL3000)</name>
    <dbReference type="NCBI Taxonomy" id="1068625"/>
    <lineage>
        <taxon>Eukaryota</taxon>
        <taxon>Discoba</taxon>
        <taxon>Euglenozoa</taxon>
        <taxon>Kinetoplastea</taxon>
        <taxon>Metakinetoplastina</taxon>
        <taxon>Trypanosomatida</taxon>
        <taxon>Trypanosomatidae</taxon>
        <taxon>Trypanosoma</taxon>
        <taxon>Nannomonas</taxon>
    </lineage>
</organism>
<dbReference type="PANTHER" id="PTHR23350:SF0">
    <property type="entry name" value="PEROXISOME BIOGENESIS FACTOR 10"/>
    <property type="match status" value="1"/>
</dbReference>
<keyword evidence="13" id="KW-0862">Zinc</keyword>
<evidence type="ECO:0000256" key="13">
    <source>
        <dbReference type="ARBA" id="ARBA00022833"/>
    </source>
</evidence>
<dbReference type="AlphaFoldDB" id="G0UK12"/>
<dbReference type="InterPro" id="IPR025654">
    <property type="entry name" value="PEX2/10"/>
</dbReference>
<comment type="pathway">
    <text evidence="3">Protein modification; protein ubiquitination.</text>
</comment>
<evidence type="ECO:0000256" key="3">
    <source>
        <dbReference type="ARBA" id="ARBA00004906"/>
    </source>
</evidence>
<evidence type="ECO:0000256" key="9">
    <source>
        <dbReference type="ARBA" id="ARBA00022692"/>
    </source>
</evidence>
<feature type="compositionally biased region" description="Acidic residues" evidence="19">
    <location>
        <begin position="206"/>
        <end position="220"/>
    </location>
</feature>
<evidence type="ECO:0000256" key="16">
    <source>
        <dbReference type="ARBA" id="ARBA00023136"/>
    </source>
</evidence>
<dbReference type="SMART" id="SM00184">
    <property type="entry name" value="RING"/>
    <property type="match status" value="1"/>
</dbReference>
<proteinExistence type="inferred from homology"/>
<keyword evidence="11 18" id="KW-0863">Zinc-finger</keyword>
<dbReference type="PROSITE" id="PS00518">
    <property type="entry name" value="ZF_RING_1"/>
    <property type="match status" value="1"/>
</dbReference>
<gene>
    <name evidence="21" type="ORF">TCIL3000_3_1440</name>
</gene>
<dbReference type="GO" id="GO:0061630">
    <property type="term" value="F:ubiquitin protein ligase activity"/>
    <property type="evidence" value="ECO:0007669"/>
    <property type="project" value="UniProtKB-EC"/>
</dbReference>
<dbReference type="GO" id="GO:0008270">
    <property type="term" value="F:zinc ion binding"/>
    <property type="evidence" value="ECO:0007669"/>
    <property type="project" value="UniProtKB-KW"/>
</dbReference>
<keyword evidence="10" id="KW-0479">Metal-binding</keyword>
<evidence type="ECO:0000256" key="17">
    <source>
        <dbReference type="ARBA" id="ARBA00023140"/>
    </source>
</evidence>
<dbReference type="GO" id="GO:0005778">
    <property type="term" value="C:peroxisomal membrane"/>
    <property type="evidence" value="ECO:0007669"/>
    <property type="project" value="UniProtKB-SubCell"/>
</dbReference>
<evidence type="ECO:0000259" key="20">
    <source>
        <dbReference type="PROSITE" id="PS50089"/>
    </source>
</evidence>
<evidence type="ECO:0000256" key="5">
    <source>
        <dbReference type="ARBA" id="ARBA00012483"/>
    </source>
</evidence>
<dbReference type="SUPFAM" id="SSF57850">
    <property type="entry name" value="RING/U-box"/>
    <property type="match status" value="1"/>
</dbReference>
<sequence length="298" mass="33246">MHAATAPYILRSLYKDDHIISTHLNQQITNIVTAVFGAHTTNSYDEQLCYLAKALYVAFALQRGQTPGQEFCDLLPVIRGNTPRVMGSRRKLYLAFLLAVEPAIIFRFAVRLFPSLPPHDVASNVNKCILLLLLLFETYGTLAHRFLGVRFLSLLPSNVLRTGEGAPGTYFKIGLVLLCEMVIRLWRFVAEHRRGIREGGNNGMDNNEEENNSGSEEEDEQKAASGKCMLCLGRRKQPTATLCGHIFCWRCLSEWIKSNTQGAICPFCRRRITVNSLVPLYFYVAKEPGASGNGGSTS</sequence>
<evidence type="ECO:0000256" key="11">
    <source>
        <dbReference type="ARBA" id="ARBA00022771"/>
    </source>
</evidence>
<dbReference type="Pfam" id="PF13639">
    <property type="entry name" value="zf-RING_2"/>
    <property type="match status" value="1"/>
</dbReference>
<evidence type="ECO:0000256" key="6">
    <source>
        <dbReference type="ARBA" id="ARBA00022448"/>
    </source>
</evidence>
<keyword evidence="8" id="KW-0808">Transferase</keyword>
<evidence type="ECO:0000256" key="8">
    <source>
        <dbReference type="ARBA" id="ARBA00022679"/>
    </source>
</evidence>
<dbReference type="Pfam" id="PF04757">
    <property type="entry name" value="Pex2_Pex12"/>
    <property type="match status" value="1"/>
</dbReference>
<dbReference type="VEuPathDB" id="TriTrypDB:TcIL3000_3_1440"/>
<keyword evidence="7" id="KW-0962">Peroxisome biogenesis</keyword>
<dbReference type="EMBL" id="HE575316">
    <property type="protein sequence ID" value="CCC89717.1"/>
    <property type="molecule type" value="Genomic_DNA"/>
</dbReference>
<evidence type="ECO:0000256" key="12">
    <source>
        <dbReference type="ARBA" id="ARBA00022786"/>
    </source>
</evidence>
<evidence type="ECO:0000256" key="2">
    <source>
        <dbReference type="ARBA" id="ARBA00004585"/>
    </source>
</evidence>
<feature type="domain" description="RING-type" evidence="20">
    <location>
        <begin position="228"/>
        <end position="269"/>
    </location>
</feature>
<evidence type="ECO:0000256" key="7">
    <source>
        <dbReference type="ARBA" id="ARBA00022593"/>
    </source>
</evidence>
<accession>G0UK12</accession>
<keyword evidence="14" id="KW-0653">Protein transport</keyword>